<dbReference type="InterPro" id="IPR037026">
    <property type="entry name" value="Vgr_OB-fold_dom_sf"/>
</dbReference>
<sequence>MYSPSTNWIEQVKFVAREMINNKMFVLEGIVTSVDPNPPYKVKVMLEPYGIESGWLKVATPYVGNGFGFVFPPPAEGTPVKVIFDLGDIKNGVVIGSVFNDNVKMPSVPYGAAGLVHQSGSSIIFNPDGSVVLSGANGGSLTIDKTGAVSISGKNSSQSW</sequence>
<name>A0AAV4LH74_9BACL</name>
<dbReference type="EMBL" id="BOQE01000001">
    <property type="protein sequence ID" value="GIM47044.1"/>
    <property type="molecule type" value="Genomic_DNA"/>
</dbReference>
<dbReference type="SUPFAM" id="SSF69255">
    <property type="entry name" value="gp5 N-terminal domain-like"/>
    <property type="match status" value="1"/>
</dbReference>
<evidence type="ECO:0000313" key="2">
    <source>
        <dbReference type="EMBL" id="GIM47044.1"/>
    </source>
</evidence>
<gene>
    <name evidence="2" type="ORF">DNHGIG_25930</name>
</gene>
<dbReference type="Proteomes" id="UP001057291">
    <property type="component" value="Unassembled WGS sequence"/>
</dbReference>
<evidence type="ECO:0000259" key="1">
    <source>
        <dbReference type="Pfam" id="PF04717"/>
    </source>
</evidence>
<evidence type="ECO:0000313" key="3">
    <source>
        <dbReference type="Proteomes" id="UP001057291"/>
    </source>
</evidence>
<dbReference type="Gene3D" id="2.40.50.230">
    <property type="entry name" value="Gp5 N-terminal domain"/>
    <property type="match status" value="1"/>
</dbReference>
<comment type="caution">
    <text evidence="2">The sequence shown here is derived from an EMBL/GenBank/DDBJ whole genome shotgun (WGS) entry which is preliminary data.</text>
</comment>
<proteinExistence type="predicted"/>
<dbReference type="InterPro" id="IPR006531">
    <property type="entry name" value="Gp5/Vgr_OB"/>
</dbReference>
<organism evidence="2 3">
    <name type="scientific">Collibacillus ludicampi</name>
    <dbReference type="NCBI Taxonomy" id="2771369"/>
    <lineage>
        <taxon>Bacteria</taxon>
        <taxon>Bacillati</taxon>
        <taxon>Bacillota</taxon>
        <taxon>Bacilli</taxon>
        <taxon>Bacillales</taxon>
        <taxon>Alicyclobacillaceae</taxon>
        <taxon>Collibacillus</taxon>
    </lineage>
</organism>
<accession>A0AAV4LH74</accession>
<dbReference type="Pfam" id="PF04717">
    <property type="entry name" value="Phage_base_V"/>
    <property type="match status" value="1"/>
</dbReference>
<keyword evidence="3" id="KW-1185">Reference proteome</keyword>
<reference evidence="2" key="1">
    <citation type="journal article" date="2023" name="Int. J. Syst. Evol. Microbiol.">
        <title>Collibacillus ludicampi gen. nov., sp. nov., a new soil bacterium of the family Alicyclobacillaceae.</title>
        <authorList>
            <person name="Jojima T."/>
            <person name="Ioku Y."/>
            <person name="Fukuta Y."/>
            <person name="Shirasaka N."/>
            <person name="Matsumura Y."/>
            <person name="Mori M."/>
        </authorList>
    </citation>
    <scope>NUCLEOTIDE SEQUENCE</scope>
    <source>
        <strain evidence="2">TP075</strain>
    </source>
</reference>
<protein>
    <recommendedName>
        <fullName evidence="1">Gp5/Type VI secretion system Vgr protein OB-fold domain-containing protein</fullName>
    </recommendedName>
</protein>
<dbReference type="AlphaFoldDB" id="A0AAV4LH74"/>
<feature type="domain" description="Gp5/Type VI secretion system Vgr protein OB-fold" evidence="1">
    <location>
        <begin position="28"/>
        <end position="99"/>
    </location>
</feature>
<dbReference type="RefSeq" id="WP_282200068.1">
    <property type="nucleotide sequence ID" value="NZ_BOQE01000001.1"/>
</dbReference>